<accession>A0A8D8NPJ5</accession>
<evidence type="ECO:0000313" key="1">
    <source>
        <dbReference type="EMBL" id="CAG6572740.1"/>
    </source>
</evidence>
<proteinExistence type="predicted"/>
<dbReference type="EMBL" id="HBUE01182426">
    <property type="protein sequence ID" value="CAG6521173.1"/>
    <property type="molecule type" value="Transcribed_RNA"/>
</dbReference>
<dbReference type="AlphaFoldDB" id="A0A8D8NPJ5"/>
<protein>
    <submittedName>
        <fullName evidence="1">(northern house mosquito) hypothetical protein</fullName>
    </submittedName>
</protein>
<organism evidence="1">
    <name type="scientific">Culex pipiens</name>
    <name type="common">House mosquito</name>
    <dbReference type="NCBI Taxonomy" id="7175"/>
    <lineage>
        <taxon>Eukaryota</taxon>
        <taxon>Metazoa</taxon>
        <taxon>Ecdysozoa</taxon>
        <taxon>Arthropoda</taxon>
        <taxon>Hexapoda</taxon>
        <taxon>Insecta</taxon>
        <taxon>Pterygota</taxon>
        <taxon>Neoptera</taxon>
        <taxon>Endopterygota</taxon>
        <taxon>Diptera</taxon>
        <taxon>Nematocera</taxon>
        <taxon>Culicoidea</taxon>
        <taxon>Culicidae</taxon>
        <taxon>Culicinae</taxon>
        <taxon>Culicini</taxon>
        <taxon>Culex</taxon>
        <taxon>Culex</taxon>
    </lineage>
</organism>
<reference evidence="1" key="1">
    <citation type="submission" date="2021-05" db="EMBL/GenBank/DDBJ databases">
        <authorList>
            <person name="Alioto T."/>
            <person name="Alioto T."/>
            <person name="Gomez Garrido J."/>
        </authorList>
    </citation>
    <scope>NUCLEOTIDE SEQUENCE</scope>
</reference>
<name>A0A8D8NPJ5_CULPI</name>
<dbReference type="EMBL" id="HBUE01288046">
    <property type="protein sequence ID" value="CAG6572740.1"/>
    <property type="molecule type" value="Transcribed_RNA"/>
</dbReference>
<sequence length="197" mass="22394">MVHASTDWRHKLPSCSWAQTRSMRAKQLLYSRSPNGSFVVWDECRHIPDYKHRGILAEDDFISDGELQLLSKEHSGGLSTTAACCVTAKLILERRATPSPRFIGDHGDDERGFCQASRKSVRLDLRPFQLHAHRVFFFLPPSLSCKRLHTAALHAELCLIYFRGARIDLPNVLRSEKSLTLVPQLSTFFRYQVVTAG</sequence>